<dbReference type="InterPro" id="IPR004214">
    <property type="entry name" value="Conotoxin"/>
</dbReference>
<feature type="chain" id="PRO_5003560098" evidence="3">
    <location>
        <begin position="25"/>
        <end position="72"/>
    </location>
</feature>
<comment type="subcellular location">
    <subcellularLocation>
        <location evidence="1">Secreted</location>
    </subcellularLocation>
</comment>
<accession>H2BJW7</accession>
<evidence type="ECO:0000256" key="2">
    <source>
        <dbReference type="ARBA" id="ARBA00022525"/>
    </source>
</evidence>
<evidence type="ECO:0000313" key="4">
    <source>
        <dbReference type="EMBL" id="AEX60088.1"/>
    </source>
</evidence>
<feature type="signal peptide" evidence="3">
    <location>
        <begin position="1"/>
        <end position="24"/>
    </location>
</feature>
<proteinExistence type="evidence at transcript level"/>
<dbReference type="EMBL" id="JF510601">
    <property type="protein sequence ID" value="AEX60088.1"/>
    <property type="molecule type" value="mRNA"/>
</dbReference>
<name>H2BJW7_CONVA</name>
<dbReference type="AlphaFoldDB" id="H2BJW7"/>
<dbReference type="Pfam" id="PF02950">
    <property type="entry name" value="Conotoxin"/>
    <property type="match status" value="1"/>
</dbReference>
<reference evidence="4" key="1">
    <citation type="journal article" date="2013" name="Toxicon">
        <title>Characterizing the evolution and functions of the M-superfamily conotoxins.</title>
        <authorList>
            <person name="Zhou M."/>
            <person name="Wang L."/>
            <person name="Wu Y."/>
            <person name="Zhu X."/>
            <person name="Feng Y."/>
            <person name="Chen Z."/>
            <person name="Li Y."/>
            <person name="Sun D."/>
            <person name="Ren Z."/>
            <person name="Xu A."/>
        </authorList>
    </citation>
    <scope>NUCLEOTIDE SEQUENCE</scope>
</reference>
<sequence length="72" mass="8329">MFKMGMVQLTFVVLFLLATLQVDADQHAERYAESKQHLNLNEREQIILPALRDQECCSRSWCDGGCYCCKND</sequence>
<protein>
    <submittedName>
        <fullName evidence="4">M superfamily MLKM group conopeptide Vr3-Y01</fullName>
    </submittedName>
</protein>
<organism evidence="4">
    <name type="scientific">Conus varius</name>
    <name type="common">Varius cone</name>
    <dbReference type="NCBI Taxonomy" id="89448"/>
    <lineage>
        <taxon>Eukaryota</taxon>
        <taxon>Metazoa</taxon>
        <taxon>Spiralia</taxon>
        <taxon>Lophotrochozoa</taxon>
        <taxon>Mollusca</taxon>
        <taxon>Gastropoda</taxon>
        <taxon>Caenogastropoda</taxon>
        <taxon>Neogastropoda</taxon>
        <taxon>Conoidea</taxon>
        <taxon>Conidae</taxon>
        <taxon>Conus</taxon>
        <taxon>Strategoconus</taxon>
    </lineage>
</organism>
<dbReference type="GO" id="GO:0005576">
    <property type="term" value="C:extracellular region"/>
    <property type="evidence" value="ECO:0007669"/>
    <property type="project" value="UniProtKB-SubCell"/>
</dbReference>
<evidence type="ECO:0000256" key="3">
    <source>
        <dbReference type="SAM" id="SignalP"/>
    </source>
</evidence>
<keyword evidence="3" id="KW-0732">Signal</keyword>
<dbReference type="GO" id="GO:0008200">
    <property type="term" value="F:ion channel inhibitor activity"/>
    <property type="evidence" value="ECO:0007669"/>
    <property type="project" value="InterPro"/>
</dbReference>
<evidence type="ECO:0000256" key="1">
    <source>
        <dbReference type="ARBA" id="ARBA00004613"/>
    </source>
</evidence>
<keyword evidence="2" id="KW-0964">Secreted</keyword>